<evidence type="ECO:0000256" key="3">
    <source>
        <dbReference type="ARBA" id="ARBA00009620"/>
    </source>
</evidence>
<dbReference type="Proteomes" id="UP001589645">
    <property type="component" value="Unassembled WGS sequence"/>
</dbReference>
<evidence type="ECO:0000256" key="6">
    <source>
        <dbReference type="ARBA" id="ARBA00022968"/>
    </source>
</evidence>
<proteinExistence type="inferred from homology"/>
<keyword evidence="9 10" id="KW-0472">Membrane</keyword>
<comment type="function">
    <text evidence="1">Exerts its effect at some terminal stage of cytochrome c oxidase synthesis, probably by being involved in the insertion of the copper B into subunit I.</text>
</comment>
<keyword evidence="12" id="KW-1185">Reference proteome</keyword>
<dbReference type="InterPro" id="IPR007533">
    <property type="entry name" value="Cyt_c_oxidase_assmbl_CtaG"/>
</dbReference>
<dbReference type="RefSeq" id="WP_390192220.1">
    <property type="nucleotide sequence ID" value="NZ_JBHMEP010000002.1"/>
</dbReference>
<protein>
    <recommendedName>
        <fullName evidence="4">Cytochrome c oxidase assembly protein CtaG</fullName>
    </recommendedName>
</protein>
<keyword evidence="8" id="KW-0186">Copper</keyword>
<sequence>MNEQQSANKRLSGKLLFATLLMFGFGFALVPLYDVMCDALGINGKTNSEAQIQPQGMVVDTSRVIHVEFMAHINQGVDWELRPKQASMDVHPGQVIQTAYVAVNRSSERMIGQAVPSVSPGLAASHFNKIECFCFQQQGLDSQQTAELPLIFYIEPNVPASIHTLTLSYTLFDITERISKQDVAALNMAAIAPYVKAIGGGQ</sequence>
<dbReference type="EMBL" id="JBHMEP010000002">
    <property type="protein sequence ID" value="MFB9135398.1"/>
    <property type="molecule type" value="Genomic_DNA"/>
</dbReference>
<evidence type="ECO:0000313" key="11">
    <source>
        <dbReference type="EMBL" id="MFB9135398.1"/>
    </source>
</evidence>
<dbReference type="SUPFAM" id="SSF110111">
    <property type="entry name" value="Ctag/Cox11"/>
    <property type="match status" value="1"/>
</dbReference>
<evidence type="ECO:0000256" key="1">
    <source>
        <dbReference type="ARBA" id="ARBA00004007"/>
    </source>
</evidence>
<keyword evidence="6" id="KW-0735">Signal-anchor</keyword>
<dbReference type="PANTHER" id="PTHR21320:SF3">
    <property type="entry name" value="CYTOCHROME C OXIDASE ASSEMBLY PROTEIN COX11, MITOCHONDRIAL-RELATED"/>
    <property type="match status" value="1"/>
</dbReference>
<dbReference type="PANTHER" id="PTHR21320">
    <property type="entry name" value="CYTOCHROME C OXIDASE ASSEMBLY PROTEIN COX11-RELATED"/>
    <property type="match status" value="1"/>
</dbReference>
<evidence type="ECO:0000256" key="2">
    <source>
        <dbReference type="ARBA" id="ARBA00004382"/>
    </source>
</evidence>
<keyword evidence="5 10" id="KW-0812">Transmembrane</keyword>
<name>A0ABV5HMI7_9VIBR</name>
<dbReference type="Pfam" id="PF04442">
    <property type="entry name" value="CtaG_Cox11"/>
    <property type="match status" value="1"/>
</dbReference>
<keyword evidence="7 10" id="KW-1133">Transmembrane helix</keyword>
<dbReference type="Gene3D" id="2.60.370.10">
    <property type="entry name" value="Ctag/Cox11"/>
    <property type="match status" value="1"/>
</dbReference>
<organism evidence="11 12">
    <name type="scientific">Vibrio olivae</name>
    <dbReference type="NCBI Taxonomy" id="1243002"/>
    <lineage>
        <taxon>Bacteria</taxon>
        <taxon>Pseudomonadati</taxon>
        <taxon>Pseudomonadota</taxon>
        <taxon>Gammaproteobacteria</taxon>
        <taxon>Vibrionales</taxon>
        <taxon>Vibrionaceae</taxon>
        <taxon>Vibrio</taxon>
    </lineage>
</organism>
<evidence type="ECO:0000313" key="12">
    <source>
        <dbReference type="Proteomes" id="UP001589645"/>
    </source>
</evidence>
<evidence type="ECO:0000256" key="8">
    <source>
        <dbReference type="ARBA" id="ARBA00023008"/>
    </source>
</evidence>
<comment type="caution">
    <text evidence="11">The sequence shown here is derived from an EMBL/GenBank/DDBJ whole genome shotgun (WGS) entry which is preliminary data.</text>
</comment>
<comment type="subcellular location">
    <subcellularLocation>
        <location evidence="2">Cell inner membrane</location>
        <topology evidence="2">Single-pass type II membrane protein</topology>
        <orientation evidence="2">Periplasmic side</orientation>
    </subcellularLocation>
</comment>
<evidence type="ECO:0000256" key="5">
    <source>
        <dbReference type="ARBA" id="ARBA00022692"/>
    </source>
</evidence>
<dbReference type="NCBIfam" id="NF003465">
    <property type="entry name" value="PRK05089.1"/>
    <property type="match status" value="1"/>
</dbReference>
<dbReference type="InterPro" id="IPR023471">
    <property type="entry name" value="CtaG/Cox11_dom_sf"/>
</dbReference>
<evidence type="ECO:0000256" key="7">
    <source>
        <dbReference type="ARBA" id="ARBA00022989"/>
    </source>
</evidence>
<reference evidence="11 12" key="1">
    <citation type="submission" date="2024-09" db="EMBL/GenBank/DDBJ databases">
        <authorList>
            <person name="Sun Q."/>
            <person name="Mori K."/>
        </authorList>
    </citation>
    <scope>NUCLEOTIDE SEQUENCE [LARGE SCALE GENOMIC DNA]</scope>
    <source>
        <strain evidence="11 12">CECT 8064</strain>
    </source>
</reference>
<dbReference type="PIRSF" id="PIRSF005413">
    <property type="entry name" value="COX11"/>
    <property type="match status" value="1"/>
</dbReference>
<feature type="transmembrane region" description="Helical" evidence="10">
    <location>
        <begin position="15"/>
        <end position="33"/>
    </location>
</feature>
<evidence type="ECO:0000256" key="10">
    <source>
        <dbReference type="SAM" id="Phobius"/>
    </source>
</evidence>
<evidence type="ECO:0000256" key="4">
    <source>
        <dbReference type="ARBA" id="ARBA00015384"/>
    </source>
</evidence>
<gene>
    <name evidence="11" type="ORF">ACFFUV_10545</name>
</gene>
<evidence type="ECO:0000256" key="9">
    <source>
        <dbReference type="ARBA" id="ARBA00023136"/>
    </source>
</evidence>
<accession>A0ABV5HMI7</accession>
<comment type="similarity">
    <text evidence="3">Belongs to the COX11/CtaG family.</text>
</comment>